<feature type="region of interest" description="Disordered" evidence="1">
    <location>
        <begin position="276"/>
        <end position="311"/>
    </location>
</feature>
<dbReference type="EMBL" id="FONV01000014">
    <property type="protein sequence ID" value="SFF58308.1"/>
    <property type="molecule type" value="Genomic_DNA"/>
</dbReference>
<accession>A0A1I2JW70</accession>
<gene>
    <name evidence="2" type="ORF">SAMN05421541_11432</name>
</gene>
<keyword evidence="3" id="KW-1185">Reference proteome</keyword>
<proteinExistence type="predicted"/>
<evidence type="ECO:0000313" key="2">
    <source>
        <dbReference type="EMBL" id="SFF58308.1"/>
    </source>
</evidence>
<dbReference type="AlphaFoldDB" id="A0A1I2JW70"/>
<reference evidence="2 3" key="1">
    <citation type="submission" date="2016-10" db="EMBL/GenBank/DDBJ databases">
        <authorList>
            <person name="de Groot N.N."/>
        </authorList>
    </citation>
    <scope>NUCLEOTIDE SEQUENCE [LARGE SCALE GENOMIC DNA]</scope>
    <source>
        <strain evidence="2 3">DSM 43019</strain>
    </source>
</reference>
<protein>
    <submittedName>
        <fullName evidence="2">Uncharacterized protein</fullName>
    </submittedName>
</protein>
<dbReference type="Proteomes" id="UP000199645">
    <property type="component" value="Unassembled WGS sequence"/>
</dbReference>
<organism evidence="2 3">
    <name type="scientific">Actinoplanes philippinensis</name>
    <dbReference type="NCBI Taxonomy" id="35752"/>
    <lineage>
        <taxon>Bacteria</taxon>
        <taxon>Bacillati</taxon>
        <taxon>Actinomycetota</taxon>
        <taxon>Actinomycetes</taxon>
        <taxon>Micromonosporales</taxon>
        <taxon>Micromonosporaceae</taxon>
        <taxon>Actinoplanes</taxon>
    </lineage>
</organism>
<evidence type="ECO:0000313" key="3">
    <source>
        <dbReference type="Proteomes" id="UP000199645"/>
    </source>
</evidence>
<feature type="compositionally biased region" description="Basic residues" evidence="1">
    <location>
        <begin position="34"/>
        <end position="49"/>
    </location>
</feature>
<name>A0A1I2JW70_9ACTN</name>
<feature type="region of interest" description="Disordered" evidence="1">
    <location>
        <begin position="1"/>
        <end position="49"/>
    </location>
</feature>
<evidence type="ECO:0000256" key="1">
    <source>
        <dbReference type="SAM" id="MobiDB-lite"/>
    </source>
</evidence>
<sequence length="311" mass="32170">MPRRDRQKGQIDQERLGLSTPDPTGDSFGGPPRIGRHPQAHRARNPSHRVHVRTGMLRRIGGCCVAPGFGASRASRSAEEPALAVGLALPGSCAAGVLRCRGLALPASCAAGVSRCRRLALPGSCAAGVLRCRRLALPGSCVAGVLRCRGLALSGELRRIEELMIRKTGGAGGGWGVAAPSPPPSPARRRGLGNSGCGVPHRTPTDGAAGPTLTSRIGVGGRRVHTAQTREDARVPRCCRGFPRASGGPMRAQKAKARMPGVRAVAVAVEAGERWQSREGERPAGNRVAPVGEEIQGGVVGAKEPGTNGRL</sequence>